<dbReference type="PANTHER" id="PTHR33116:SF86">
    <property type="entry name" value="REVERSE TRANSCRIPTASE DOMAIN-CONTAINING PROTEIN"/>
    <property type="match status" value="1"/>
</dbReference>
<reference evidence="1" key="3">
    <citation type="journal article" date="2017" name="Nature">
        <title>Genome sequence of the progenitor of the wheat D genome Aegilops tauschii.</title>
        <authorList>
            <person name="Luo M.C."/>
            <person name="Gu Y.Q."/>
            <person name="Puiu D."/>
            <person name="Wang H."/>
            <person name="Twardziok S.O."/>
            <person name="Deal K.R."/>
            <person name="Huo N."/>
            <person name="Zhu T."/>
            <person name="Wang L."/>
            <person name="Wang Y."/>
            <person name="McGuire P.E."/>
            <person name="Liu S."/>
            <person name="Long H."/>
            <person name="Ramasamy R.K."/>
            <person name="Rodriguez J.C."/>
            <person name="Van S.L."/>
            <person name="Yuan L."/>
            <person name="Wang Z."/>
            <person name="Xia Z."/>
            <person name="Xiao L."/>
            <person name="Anderson O.D."/>
            <person name="Ouyang S."/>
            <person name="Liang Y."/>
            <person name="Zimin A.V."/>
            <person name="Pertea G."/>
            <person name="Qi P."/>
            <person name="Bennetzen J.L."/>
            <person name="Dai X."/>
            <person name="Dawson M.W."/>
            <person name="Muller H.G."/>
            <person name="Kugler K."/>
            <person name="Rivarola-Duarte L."/>
            <person name="Spannagl M."/>
            <person name="Mayer K.F.X."/>
            <person name="Lu F.H."/>
            <person name="Bevan M.W."/>
            <person name="Leroy P."/>
            <person name="Li P."/>
            <person name="You F.M."/>
            <person name="Sun Q."/>
            <person name="Liu Z."/>
            <person name="Lyons E."/>
            <person name="Wicker T."/>
            <person name="Salzberg S.L."/>
            <person name="Devos K.M."/>
            <person name="Dvorak J."/>
        </authorList>
    </citation>
    <scope>NUCLEOTIDE SEQUENCE [LARGE SCALE GENOMIC DNA]</scope>
    <source>
        <strain evidence="1">cv. AL8/78</strain>
    </source>
</reference>
<keyword evidence="2" id="KW-1185">Reference proteome</keyword>
<accession>A0A453S5H7</accession>
<evidence type="ECO:0008006" key="3">
    <source>
        <dbReference type="Google" id="ProtNLM"/>
    </source>
</evidence>
<reference evidence="2" key="1">
    <citation type="journal article" date="2014" name="Science">
        <title>Ancient hybridizations among the ancestral genomes of bread wheat.</title>
        <authorList>
            <consortium name="International Wheat Genome Sequencing Consortium,"/>
            <person name="Marcussen T."/>
            <person name="Sandve S.R."/>
            <person name="Heier L."/>
            <person name="Spannagl M."/>
            <person name="Pfeifer M."/>
            <person name="Jakobsen K.S."/>
            <person name="Wulff B.B."/>
            <person name="Steuernagel B."/>
            <person name="Mayer K.F."/>
            <person name="Olsen O.A."/>
        </authorList>
    </citation>
    <scope>NUCLEOTIDE SEQUENCE [LARGE SCALE GENOMIC DNA]</scope>
    <source>
        <strain evidence="2">cv. AL8/78</strain>
    </source>
</reference>
<evidence type="ECO:0000313" key="1">
    <source>
        <dbReference type="EnsemblPlants" id="AET7Gv20823100.4"/>
    </source>
</evidence>
<dbReference type="Proteomes" id="UP000015105">
    <property type="component" value="Chromosome 7D"/>
</dbReference>
<protein>
    <recommendedName>
        <fullName evidence="3">Reverse transcriptase zinc-binding domain-containing protein</fullName>
    </recommendedName>
</protein>
<reference evidence="1" key="4">
    <citation type="submission" date="2019-03" db="UniProtKB">
        <authorList>
            <consortium name="EnsemblPlants"/>
        </authorList>
    </citation>
    <scope>IDENTIFICATION</scope>
</reference>
<evidence type="ECO:0000313" key="2">
    <source>
        <dbReference type="Proteomes" id="UP000015105"/>
    </source>
</evidence>
<reference evidence="2" key="2">
    <citation type="journal article" date="2017" name="Nat. Plants">
        <title>The Aegilops tauschii genome reveals multiple impacts of transposons.</title>
        <authorList>
            <person name="Zhao G."/>
            <person name="Zou C."/>
            <person name="Li K."/>
            <person name="Wang K."/>
            <person name="Li T."/>
            <person name="Gao L."/>
            <person name="Zhang X."/>
            <person name="Wang H."/>
            <person name="Yang Z."/>
            <person name="Liu X."/>
            <person name="Jiang W."/>
            <person name="Mao L."/>
            <person name="Kong X."/>
            <person name="Jiao Y."/>
            <person name="Jia J."/>
        </authorList>
    </citation>
    <scope>NUCLEOTIDE SEQUENCE [LARGE SCALE GENOMIC DNA]</scope>
    <source>
        <strain evidence="2">cv. AL8/78</strain>
    </source>
</reference>
<proteinExistence type="predicted"/>
<dbReference type="EnsemblPlants" id="AET7Gv20823100.4">
    <property type="protein sequence ID" value="AET7Gv20823100.4"/>
    <property type="gene ID" value="AET7Gv20823100"/>
</dbReference>
<dbReference type="PANTHER" id="PTHR33116">
    <property type="entry name" value="REVERSE TRANSCRIPTASE ZINC-BINDING DOMAIN-CONTAINING PROTEIN-RELATED-RELATED"/>
    <property type="match status" value="1"/>
</dbReference>
<name>A0A453S5H7_AEGTS</name>
<reference evidence="1" key="5">
    <citation type="journal article" date="2021" name="G3 (Bethesda)">
        <title>Aegilops tauschii genome assembly Aet v5.0 features greater sequence contiguity and improved annotation.</title>
        <authorList>
            <person name="Wang L."/>
            <person name="Zhu T."/>
            <person name="Rodriguez J.C."/>
            <person name="Deal K.R."/>
            <person name="Dubcovsky J."/>
            <person name="McGuire P.E."/>
            <person name="Lux T."/>
            <person name="Spannagl M."/>
            <person name="Mayer K.F.X."/>
            <person name="Baldrich P."/>
            <person name="Meyers B.C."/>
            <person name="Huo N."/>
            <person name="Gu Y.Q."/>
            <person name="Zhou H."/>
            <person name="Devos K.M."/>
            <person name="Bennetzen J.L."/>
            <person name="Unver T."/>
            <person name="Budak H."/>
            <person name="Gulick P.J."/>
            <person name="Galiba G."/>
            <person name="Kalapos B."/>
            <person name="Nelson D.R."/>
            <person name="Li P."/>
            <person name="You F.M."/>
            <person name="Luo M.C."/>
            <person name="Dvorak J."/>
        </authorList>
    </citation>
    <scope>NUCLEOTIDE SEQUENCE [LARGE SCALE GENOMIC DNA]</scope>
    <source>
        <strain evidence="1">cv. AL8/78</strain>
    </source>
</reference>
<dbReference type="AlphaFoldDB" id="A0A453S5H7"/>
<sequence length="290" mass="33619">TSTFESKYLGLPTPEGRMKDANFQPFMDRFMKRCSDWDGRFMSFAAKEVHVKSIVQSLPVFTMGVFKLSVGFCDKYERLIREFWWGEEEGRRKVHWTAWDQLVKPKRAGGIGFRDMQIFNQALLARQGWRLLQRPKSLCARVLKSKYYPNGELLDTSFASDASQAWKGIEHGLELLKKGLIWRVGNGKRIQIQRDQWIPRKSGLKVATFKRRSRLRWVNQLLTSDGSEWNVNLMKDLFHGFDAEEICKIKLPNTSAEDCVAWHSEKNGIFTVRSAYKLGFQLKQLVGADA</sequence>
<organism evidence="1 2">
    <name type="scientific">Aegilops tauschii subsp. strangulata</name>
    <name type="common">Goatgrass</name>
    <dbReference type="NCBI Taxonomy" id="200361"/>
    <lineage>
        <taxon>Eukaryota</taxon>
        <taxon>Viridiplantae</taxon>
        <taxon>Streptophyta</taxon>
        <taxon>Embryophyta</taxon>
        <taxon>Tracheophyta</taxon>
        <taxon>Spermatophyta</taxon>
        <taxon>Magnoliopsida</taxon>
        <taxon>Liliopsida</taxon>
        <taxon>Poales</taxon>
        <taxon>Poaceae</taxon>
        <taxon>BOP clade</taxon>
        <taxon>Pooideae</taxon>
        <taxon>Triticodae</taxon>
        <taxon>Triticeae</taxon>
        <taxon>Triticinae</taxon>
        <taxon>Aegilops</taxon>
    </lineage>
</organism>
<dbReference type="Gramene" id="AET7Gv20823100.4">
    <property type="protein sequence ID" value="AET7Gv20823100.4"/>
    <property type="gene ID" value="AET7Gv20823100"/>
</dbReference>